<feature type="domain" description="Autophagy-related protein 16" evidence="4">
    <location>
        <begin position="7"/>
        <end position="203"/>
    </location>
</feature>
<dbReference type="OrthoDB" id="8949486at2759"/>
<sequence length="215" mass="23958">MTSWLAQYSSALDVRDAREQAHSVYIYAYTKLADRTATLTNPTAPTPLPDPLAKPAARPSTPRGKPSSKSSPSPSSVPTTPSSTDLTTLRADLTSTQRARLALESQNSALTTELTHLRTLSASQSKQLSTLKHTIEILERKVKDRAEEIRGKGRLVEEVQDEMVALNLQLNMCEQKAERLKGENEELTRRWIEKMEKEAKEMNERNANARGRSEG</sequence>
<evidence type="ECO:0000259" key="4">
    <source>
        <dbReference type="Pfam" id="PF08614"/>
    </source>
</evidence>
<keyword evidence="6" id="KW-1185">Reference proteome</keyword>
<keyword evidence="2" id="KW-0175">Coiled coil</keyword>
<feature type="region of interest" description="Disordered" evidence="3">
    <location>
        <begin position="40"/>
        <end position="88"/>
    </location>
</feature>
<dbReference type="EMBL" id="KV745164">
    <property type="protein sequence ID" value="OCK76984.1"/>
    <property type="molecule type" value="Genomic_DNA"/>
</dbReference>
<gene>
    <name evidence="5" type="ORF">K432DRAFT_436770</name>
</gene>
<dbReference type="Pfam" id="PF08614">
    <property type="entry name" value="ATG16"/>
    <property type="match status" value="1"/>
</dbReference>
<evidence type="ECO:0000256" key="1">
    <source>
        <dbReference type="ARBA" id="ARBA00005331"/>
    </source>
</evidence>
<comment type="similarity">
    <text evidence="1">Belongs to the ATG16 family.</text>
</comment>
<dbReference type="InterPro" id="IPR013923">
    <property type="entry name" value="Autophagy-rel_prot_16_dom"/>
</dbReference>
<dbReference type="Proteomes" id="UP000250266">
    <property type="component" value="Unassembled WGS sequence"/>
</dbReference>
<feature type="compositionally biased region" description="Low complexity" evidence="3">
    <location>
        <begin position="53"/>
        <end position="84"/>
    </location>
</feature>
<organism evidence="5 6">
    <name type="scientific">Lepidopterella palustris CBS 459.81</name>
    <dbReference type="NCBI Taxonomy" id="1314670"/>
    <lineage>
        <taxon>Eukaryota</taxon>
        <taxon>Fungi</taxon>
        <taxon>Dikarya</taxon>
        <taxon>Ascomycota</taxon>
        <taxon>Pezizomycotina</taxon>
        <taxon>Dothideomycetes</taxon>
        <taxon>Pleosporomycetidae</taxon>
        <taxon>Mytilinidiales</taxon>
        <taxon>Argynnaceae</taxon>
        <taxon>Lepidopterella</taxon>
    </lineage>
</organism>
<evidence type="ECO:0000313" key="5">
    <source>
        <dbReference type="EMBL" id="OCK76984.1"/>
    </source>
</evidence>
<protein>
    <submittedName>
        <fullName evidence="5">Autophagy protein 16</fullName>
    </submittedName>
</protein>
<reference evidence="5 6" key="1">
    <citation type="journal article" date="2016" name="Nat. Commun.">
        <title>Ectomycorrhizal ecology is imprinted in the genome of the dominant symbiotic fungus Cenococcum geophilum.</title>
        <authorList>
            <consortium name="DOE Joint Genome Institute"/>
            <person name="Peter M."/>
            <person name="Kohler A."/>
            <person name="Ohm R.A."/>
            <person name="Kuo A."/>
            <person name="Krutzmann J."/>
            <person name="Morin E."/>
            <person name="Arend M."/>
            <person name="Barry K.W."/>
            <person name="Binder M."/>
            <person name="Choi C."/>
            <person name="Clum A."/>
            <person name="Copeland A."/>
            <person name="Grisel N."/>
            <person name="Haridas S."/>
            <person name="Kipfer T."/>
            <person name="LaButti K."/>
            <person name="Lindquist E."/>
            <person name="Lipzen A."/>
            <person name="Maire R."/>
            <person name="Meier B."/>
            <person name="Mihaltcheva S."/>
            <person name="Molinier V."/>
            <person name="Murat C."/>
            <person name="Poggeler S."/>
            <person name="Quandt C.A."/>
            <person name="Sperisen C."/>
            <person name="Tritt A."/>
            <person name="Tisserant E."/>
            <person name="Crous P.W."/>
            <person name="Henrissat B."/>
            <person name="Nehls U."/>
            <person name="Egli S."/>
            <person name="Spatafora J.W."/>
            <person name="Grigoriev I.V."/>
            <person name="Martin F.M."/>
        </authorList>
    </citation>
    <scope>NUCLEOTIDE SEQUENCE [LARGE SCALE GENOMIC DNA]</scope>
    <source>
        <strain evidence="5 6">CBS 459.81</strain>
    </source>
</reference>
<dbReference type="Gene3D" id="1.20.5.170">
    <property type="match status" value="1"/>
</dbReference>
<evidence type="ECO:0000313" key="6">
    <source>
        <dbReference type="Proteomes" id="UP000250266"/>
    </source>
</evidence>
<proteinExistence type="inferred from homology"/>
<evidence type="ECO:0000256" key="3">
    <source>
        <dbReference type="SAM" id="MobiDB-lite"/>
    </source>
</evidence>
<dbReference type="CDD" id="cd22887">
    <property type="entry name" value="Atg16_CCD"/>
    <property type="match status" value="1"/>
</dbReference>
<accession>A0A8E2JCH9</accession>
<evidence type="ECO:0000256" key="2">
    <source>
        <dbReference type="SAM" id="Coils"/>
    </source>
</evidence>
<feature type="coiled-coil region" evidence="2">
    <location>
        <begin position="128"/>
        <end position="212"/>
    </location>
</feature>
<name>A0A8E2JCH9_9PEZI</name>
<dbReference type="AlphaFoldDB" id="A0A8E2JCH9"/>